<dbReference type="GO" id="GO:0016787">
    <property type="term" value="F:hydrolase activity"/>
    <property type="evidence" value="ECO:0007669"/>
    <property type="project" value="UniProtKB-KW"/>
</dbReference>
<evidence type="ECO:0000313" key="2">
    <source>
        <dbReference type="EMBL" id="MBC8545232.1"/>
    </source>
</evidence>
<keyword evidence="2" id="KW-0378">Hydrolase</keyword>
<sequence>MRFYSFGNEDNPVLFLLPGTCCHWKRNFGSVIPFLQQDFHVVCVSYDGFDETEPAVFPDMLTEAAKIEAYIQENFGGQIRAAYGCSMGGSFVGLLLQRGNIHIGHGILGSSDLDQSGGLSARLQARLISGVLHGVFQKGRLPGWMQKRLEKKTPEERAYMDRMLALFGVGTADMAFVQKKSIYNQFYSDLVTPLGDTISVPGTAVHIFYAVKMGGQYEARYRRHFKDPDIRRHDMQHEELLACYPQRWADEVRHCCEMTALDTA</sequence>
<dbReference type="Pfam" id="PF12697">
    <property type="entry name" value="Abhydrolase_6"/>
    <property type="match status" value="1"/>
</dbReference>
<dbReference type="SUPFAM" id="SSF53474">
    <property type="entry name" value="alpha/beta-Hydrolases"/>
    <property type="match status" value="1"/>
</dbReference>
<dbReference type="Proteomes" id="UP000657006">
    <property type="component" value="Unassembled WGS sequence"/>
</dbReference>
<dbReference type="InterPro" id="IPR029058">
    <property type="entry name" value="AB_hydrolase_fold"/>
</dbReference>
<evidence type="ECO:0000259" key="1">
    <source>
        <dbReference type="Pfam" id="PF12697"/>
    </source>
</evidence>
<dbReference type="EMBL" id="JACRSQ010000059">
    <property type="protein sequence ID" value="MBC8545232.1"/>
    <property type="molecule type" value="Genomic_DNA"/>
</dbReference>
<dbReference type="RefSeq" id="WP_177718196.1">
    <property type="nucleotide sequence ID" value="NZ_JACRSQ010000059.1"/>
</dbReference>
<gene>
    <name evidence="2" type="ORF">H8730_16995</name>
</gene>
<proteinExistence type="predicted"/>
<protein>
    <submittedName>
        <fullName evidence="2">Alpha/beta hydrolase</fullName>
    </submittedName>
</protein>
<evidence type="ECO:0000313" key="3">
    <source>
        <dbReference type="Proteomes" id="UP000657006"/>
    </source>
</evidence>
<name>A0A926DWN9_9FIRM</name>
<dbReference type="AlphaFoldDB" id="A0A926DWN9"/>
<dbReference type="InterPro" id="IPR000073">
    <property type="entry name" value="AB_hydrolase_1"/>
</dbReference>
<feature type="domain" description="AB hydrolase-1" evidence="1">
    <location>
        <begin position="15"/>
        <end position="164"/>
    </location>
</feature>
<comment type="caution">
    <text evidence="2">The sequence shown here is derived from an EMBL/GenBank/DDBJ whole genome shotgun (WGS) entry which is preliminary data.</text>
</comment>
<keyword evidence="3" id="KW-1185">Reference proteome</keyword>
<accession>A0A926DWN9</accession>
<reference evidence="2" key="1">
    <citation type="submission" date="2020-08" db="EMBL/GenBank/DDBJ databases">
        <title>Genome public.</title>
        <authorList>
            <person name="Liu C."/>
            <person name="Sun Q."/>
        </authorList>
    </citation>
    <scope>NUCLEOTIDE SEQUENCE</scope>
    <source>
        <strain evidence="2">NSJ-32</strain>
    </source>
</reference>
<dbReference type="Gene3D" id="3.40.50.1820">
    <property type="entry name" value="alpha/beta hydrolase"/>
    <property type="match status" value="1"/>
</dbReference>
<organism evidence="2 3">
    <name type="scientific">Bianquea renquensis</name>
    <dbReference type="NCBI Taxonomy" id="2763661"/>
    <lineage>
        <taxon>Bacteria</taxon>
        <taxon>Bacillati</taxon>
        <taxon>Bacillota</taxon>
        <taxon>Clostridia</taxon>
        <taxon>Eubacteriales</taxon>
        <taxon>Bianqueaceae</taxon>
        <taxon>Bianquea</taxon>
    </lineage>
</organism>